<evidence type="ECO:0000313" key="1">
    <source>
        <dbReference type="EMBL" id="OLQ12622.1"/>
    </source>
</evidence>
<protein>
    <submittedName>
        <fullName evidence="1">Uncharacterized protein</fullName>
    </submittedName>
</protein>
<organism evidence="1 2">
    <name type="scientific">Symbiodinium microadriaticum</name>
    <name type="common">Dinoflagellate</name>
    <name type="synonym">Zooxanthella microadriatica</name>
    <dbReference type="NCBI Taxonomy" id="2951"/>
    <lineage>
        <taxon>Eukaryota</taxon>
        <taxon>Sar</taxon>
        <taxon>Alveolata</taxon>
        <taxon>Dinophyceae</taxon>
        <taxon>Suessiales</taxon>
        <taxon>Symbiodiniaceae</taxon>
        <taxon>Symbiodinium</taxon>
    </lineage>
</organism>
<keyword evidence="2" id="KW-1185">Reference proteome</keyword>
<proteinExistence type="predicted"/>
<dbReference type="Proteomes" id="UP000186817">
    <property type="component" value="Unassembled WGS sequence"/>
</dbReference>
<sequence length="300" mass="33065">MILSYEVMEEARPTPTVLGATDSVLPELPGEGLACADELATSTGLVLSATGRGIRVELFQETVILILCRCTCPVCKARGPSVPKSSVFCDYGQRAKLHLSEDDLKRSMCDMDPIYTQRPGRMDVVFRPGDVRGNFSLDKMLNHPLHRFGLAEDGPAPIYTSETKFSAFILNQGNVVRGRKRSAPSAHADLLDYDDSGESSGALIKSIAQAKAHLFILCEAGAISDSELQFLYGRGWESFRNPARDFLVEHLVWSKMRQLTGSTLVGVARHYLHLMIVEITFGKLFPSVDKATEEAFLIRP</sequence>
<dbReference type="EMBL" id="LSRX01000040">
    <property type="protein sequence ID" value="OLQ12622.1"/>
    <property type="molecule type" value="Genomic_DNA"/>
</dbReference>
<reference evidence="1 2" key="1">
    <citation type="submission" date="2016-02" db="EMBL/GenBank/DDBJ databases">
        <title>Genome analysis of coral dinoflagellate symbionts highlights evolutionary adaptations to a symbiotic lifestyle.</title>
        <authorList>
            <person name="Aranda M."/>
            <person name="Li Y."/>
            <person name="Liew Y.J."/>
            <person name="Baumgarten S."/>
            <person name="Simakov O."/>
            <person name="Wilson M."/>
            <person name="Piel J."/>
            <person name="Ashoor H."/>
            <person name="Bougouffa S."/>
            <person name="Bajic V.B."/>
            <person name="Ryu T."/>
            <person name="Ravasi T."/>
            <person name="Bayer T."/>
            <person name="Micklem G."/>
            <person name="Kim H."/>
            <person name="Bhak J."/>
            <person name="Lajeunesse T.C."/>
            <person name="Voolstra C.R."/>
        </authorList>
    </citation>
    <scope>NUCLEOTIDE SEQUENCE [LARGE SCALE GENOMIC DNA]</scope>
    <source>
        <strain evidence="1 2">CCMP2467</strain>
    </source>
</reference>
<dbReference type="AlphaFoldDB" id="A0A1Q9EZ29"/>
<gene>
    <name evidence="1" type="ORF">AK812_SmicGene3421</name>
</gene>
<accession>A0A1Q9EZ29</accession>
<evidence type="ECO:0000313" key="2">
    <source>
        <dbReference type="Proteomes" id="UP000186817"/>
    </source>
</evidence>
<dbReference type="OrthoDB" id="10293169at2759"/>
<name>A0A1Q9EZ29_SYMMI</name>
<comment type="caution">
    <text evidence="1">The sequence shown here is derived from an EMBL/GenBank/DDBJ whole genome shotgun (WGS) entry which is preliminary data.</text>
</comment>